<dbReference type="AlphaFoldDB" id="A0A6J6QZG9"/>
<dbReference type="EMBL" id="CAEZXW010000117">
    <property type="protein sequence ID" value="CAB4714395.1"/>
    <property type="molecule type" value="Genomic_DNA"/>
</dbReference>
<evidence type="ECO:0000313" key="4">
    <source>
        <dbReference type="EMBL" id="CAB5039420.1"/>
    </source>
</evidence>
<name>A0A6J6QZG9_9ZZZZ</name>
<proteinExistence type="predicted"/>
<evidence type="ECO:0000313" key="1">
    <source>
        <dbReference type="EMBL" id="CAB4714395.1"/>
    </source>
</evidence>
<evidence type="ECO:0000313" key="5">
    <source>
        <dbReference type="EMBL" id="CAB5053039.1"/>
    </source>
</evidence>
<evidence type="ECO:0000313" key="2">
    <source>
        <dbReference type="EMBL" id="CAB4787833.1"/>
    </source>
</evidence>
<reference evidence="1" key="1">
    <citation type="submission" date="2020-05" db="EMBL/GenBank/DDBJ databases">
        <authorList>
            <person name="Chiriac C."/>
            <person name="Salcher M."/>
            <person name="Ghai R."/>
            <person name="Kavagutti S V."/>
        </authorList>
    </citation>
    <scope>NUCLEOTIDE SEQUENCE</scope>
</reference>
<evidence type="ECO:0000313" key="3">
    <source>
        <dbReference type="EMBL" id="CAB4904215.1"/>
    </source>
</evidence>
<gene>
    <name evidence="1" type="ORF">UFOPK2593_01336</name>
    <name evidence="2" type="ORF">UFOPK2894_01594</name>
    <name evidence="3" type="ORF">UFOPK3492_01102</name>
    <name evidence="4" type="ORF">UFOPK4234_00953</name>
    <name evidence="5" type="ORF">UFOPK4295_01133</name>
</gene>
<organism evidence="1">
    <name type="scientific">freshwater metagenome</name>
    <dbReference type="NCBI Taxonomy" id="449393"/>
    <lineage>
        <taxon>unclassified sequences</taxon>
        <taxon>metagenomes</taxon>
        <taxon>ecological metagenomes</taxon>
    </lineage>
</organism>
<sequence>MIDVVDFYTHLTTDGIHNLHTKRELEDVVDRGHEIIDRKCVLLKIVIKTELLVDLVTTHLGEIVSLRVEVKILKKSLSGFTCRRLTRTKLAVNIEKCFILR</sequence>
<dbReference type="EMBL" id="CAFBQA010000051">
    <property type="protein sequence ID" value="CAB5039420.1"/>
    <property type="molecule type" value="Genomic_DNA"/>
</dbReference>
<dbReference type="EMBL" id="CAFBQF010000063">
    <property type="protein sequence ID" value="CAB5053039.1"/>
    <property type="molecule type" value="Genomic_DNA"/>
</dbReference>
<dbReference type="EMBL" id="CAFBMD010000100">
    <property type="protein sequence ID" value="CAB4904215.1"/>
    <property type="molecule type" value="Genomic_DNA"/>
</dbReference>
<protein>
    <submittedName>
        <fullName evidence="1">Unannotated protein</fullName>
    </submittedName>
</protein>
<accession>A0A6J6QZG9</accession>
<dbReference type="EMBL" id="CAEZZQ010000159">
    <property type="protein sequence ID" value="CAB4787833.1"/>
    <property type="molecule type" value="Genomic_DNA"/>
</dbReference>